<evidence type="ECO:0000256" key="4">
    <source>
        <dbReference type="ARBA" id="ARBA00022574"/>
    </source>
</evidence>
<comment type="subcellular location">
    <subcellularLocation>
        <location evidence="1">Nucleus</location>
        <location evidence="1">Nucleolus</location>
    </subcellularLocation>
</comment>
<keyword evidence="3" id="KW-0698">rRNA processing</keyword>
<evidence type="ECO:0000256" key="6">
    <source>
        <dbReference type="ARBA" id="ARBA00023163"/>
    </source>
</evidence>
<gene>
    <name evidence="10" type="ORF">B4U79_17283</name>
</gene>
<accession>A0A3S3Q5Y6</accession>
<reference evidence="10 11" key="1">
    <citation type="journal article" date="2018" name="Gigascience">
        <title>Genomes of trombidid mites reveal novel predicted allergens and laterally-transferred genes associated with secondary metabolism.</title>
        <authorList>
            <person name="Dong X."/>
            <person name="Chaisiri K."/>
            <person name="Xia D."/>
            <person name="Armstrong S.D."/>
            <person name="Fang Y."/>
            <person name="Donnelly M.J."/>
            <person name="Kadowaki T."/>
            <person name="McGarry J.W."/>
            <person name="Darby A.C."/>
            <person name="Makepeace B.L."/>
        </authorList>
    </citation>
    <scope>NUCLEOTIDE SEQUENCE [LARGE SCALE GENOMIC DNA]</scope>
    <source>
        <strain evidence="10">UoL-WK</strain>
    </source>
</reference>
<dbReference type="GO" id="GO:0045943">
    <property type="term" value="P:positive regulation of transcription by RNA polymerase I"/>
    <property type="evidence" value="ECO:0007669"/>
    <property type="project" value="InterPro"/>
</dbReference>
<evidence type="ECO:0000256" key="1">
    <source>
        <dbReference type="ARBA" id="ARBA00004604"/>
    </source>
</evidence>
<evidence type="ECO:0000256" key="2">
    <source>
        <dbReference type="ARBA" id="ARBA00022517"/>
    </source>
</evidence>
<dbReference type="Pfam" id="PF23769">
    <property type="entry name" value="Beta-prop_WDR75_2nd"/>
    <property type="match status" value="1"/>
</dbReference>
<sequence>MTDERCDYFGKVIGGQNITKRRPLFSFDCKLLLVPSVKTVRVYVVDSGQLLKCLRIDDLLEGEEIVCIQLHPINSFTQCICFTSKSRIVVFDYLEAVLIKQFFFNSNAIIFEREKPTDVRNLQITFAHIFDYAFRNSRKPDLILAYLLYDHNDCSLYFSRIEETETSFAESRMQTFILKANPTLDELAIAFGDNYKFVATIYDCDLRVYELNFKEKVKSKKHKIPQQFRCIACHPHERIIAAGDVGGRIFVYTNDFLDSMKPARSVIHWHALPVSDICFSVSGNYLYSVGSESTLVRWNLSEVGSKNLIPRLGYPLRFVVCDRKHENIAVSRADNSILVVGSHFSDPKQTIEGLSYGFSQNIALPSTGLLWDPKTESFVLNGRTGHLQFYSPYLEKQLFQLDVVGHNFLGPESNKIILNVEVIKAAITPNGDWLATVEMRDDHETLPEIRLKFWRSTNGPEKYILNTIIHLPHKNYINELKSSPNSKFFVTTSIDKEFKIWHFMKDENSKDGLKDWWACGKVGFLNSSTTPYAIGISSDSSVLAISFDSFITLWDISDEKLLIYKHDLTVVDDSHQRVVQKLDFASKDKSYLLLETKATVVRIWSLLSLSVLWRWTPPSPNFVDCSNLDPATNNVAVFLSNASVKIFSIESKTPLLSINLQKSKLDPNNKYIYFSLFIPRKSSVADKIFQCSHLCCMNIDQELMVILSKDESDVKDSSSENHLQLVGNAENFTPFAMMLFNKKDKELSSNINAEYDDLNKYFEGEVDSKKLVDEMFFKVPSHVLPPMEKMCSVFLKSLLNIRTEDDEEEEKSHDNDAVEKMAVVEEIEDVEMSKETKNSDEDETVASSFDFTEIKNFVLNENYHFLN</sequence>
<dbReference type="SUPFAM" id="SSF82171">
    <property type="entry name" value="DPP6 N-terminal domain-like"/>
    <property type="match status" value="1"/>
</dbReference>
<dbReference type="Gene3D" id="2.130.10.10">
    <property type="entry name" value="YVTN repeat-like/Quinoprotein amine dehydrogenase"/>
    <property type="match status" value="2"/>
</dbReference>
<evidence type="ECO:0000313" key="11">
    <source>
        <dbReference type="Proteomes" id="UP000285301"/>
    </source>
</evidence>
<dbReference type="PROSITE" id="PS50082">
    <property type="entry name" value="WD_REPEATS_2"/>
    <property type="match status" value="1"/>
</dbReference>
<dbReference type="STRING" id="1965070.A0A3S3Q5Y6"/>
<keyword evidence="6" id="KW-0804">Transcription</keyword>
<dbReference type="InterPro" id="IPR053826">
    <property type="entry name" value="WDR75"/>
</dbReference>
<dbReference type="PANTHER" id="PTHR44215:SF1">
    <property type="entry name" value="WD REPEAT-CONTAINING PROTEIN 75"/>
    <property type="match status" value="1"/>
</dbReference>
<evidence type="ECO:0000259" key="9">
    <source>
        <dbReference type="Pfam" id="PF23769"/>
    </source>
</evidence>
<dbReference type="GO" id="GO:0032040">
    <property type="term" value="C:small-subunit processome"/>
    <property type="evidence" value="ECO:0007669"/>
    <property type="project" value="InterPro"/>
</dbReference>
<dbReference type="OrthoDB" id="4096at2759"/>
<evidence type="ECO:0000313" key="10">
    <source>
        <dbReference type="EMBL" id="RWS14561.1"/>
    </source>
</evidence>
<dbReference type="GO" id="GO:2000234">
    <property type="term" value="P:positive regulation of rRNA processing"/>
    <property type="evidence" value="ECO:0007669"/>
    <property type="project" value="TreeGrafter"/>
</dbReference>
<dbReference type="InterPro" id="IPR036322">
    <property type="entry name" value="WD40_repeat_dom_sf"/>
</dbReference>
<keyword evidence="2" id="KW-0690">Ribosome biogenesis</keyword>
<evidence type="ECO:0000256" key="8">
    <source>
        <dbReference type="PROSITE-ProRule" id="PRU00221"/>
    </source>
</evidence>
<feature type="repeat" description="WD" evidence="8">
    <location>
        <begin position="470"/>
        <end position="511"/>
    </location>
</feature>
<keyword evidence="5" id="KW-0677">Repeat</keyword>
<evidence type="ECO:0000256" key="5">
    <source>
        <dbReference type="ARBA" id="ARBA00022737"/>
    </source>
</evidence>
<dbReference type="SMART" id="SM00320">
    <property type="entry name" value="WD40"/>
    <property type="match status" value="4"/>
</dbReference>
<protein>
    <submittedName>
        <fullName evidence="10">WD repeat-containing protein 75-like isoform X1</fullName>
    </submittedName>
</protein>
<evidence type="ECO:0000256" key="3">
    <source>
        <dbReference type="ARBA" id="ARBA00022552"/>
    </source>
</evidence>
<dbReference type="EMBL" id="NCKU01000688">
    <property type="protein sequence ID" value="RWS14561.1"/>
    <property type="molecule type" value="Genomic_DNA"/>
</dbReference>
<dbReference type="PANTHER" id="PTHR44215">
    <property type="entry name" value="WD REPEAT-CONTAINING PROTEIN 75"/>
    <property type="match status" value="1"/>
</dbReference>
<proteinExistence type="predicted"/>
<dbReference type="AlphaFoldDB" id="A0A3S3Q5Y6"/>
<keyword evidence="7" id="KW-0539">Nucleus</keyword>
<keyword evidence="11" id="KW-1185">Reference proteome</keyword>
<dbReference type="InterPro" id="IPR015943">
    <property type="entry name" value="WD40/YVTN_repeat-like_dom_sf"/>
</dbReference>
<comment type="caution">
    <text evidence="10">The sequence shown here is derived from an EMBL/GenBank/DDBJ whole genome shotgun (WGS) entry which is preliminary data.</text>
</comment>
<dbReference type="InterPro" id="IPR001680">
    <property type="entry name" value="WD40_rpt"/>
</dbReference>
<evidence type="ECO:0000256" key="7">
    <source>
        <dbReference type="ARBA" id="ARBA00023242"/>
    </source>
</evidence>
<name>A0A3S3Q5Y6_9ACAR</name>
<keyword evidence="4 8" id="KW-0853">WD repeat</keyword>
<dbReference type="InterPro" id="IPR057644">
    <property type="entry name" value="Beta-prop_WDR75_2nd"/>
</dbReference>
<dbReference type="Pfam" id="PF23869">
    <property type="entry name" value="Beta-prop_WDR75_1st"/>
    <property type="match status" value="1"/>
</dbReference>
<organism evidence="10 11">
    <name type="scientific">Dinothrombium tinctorium</name>
    <dbReference type="NCBI Taxonomy" id="1965070"/>
    <lineage>
        <taxon>Eukaryota</taxon>
        <taxon>Metazoa</taxon>
        <taxon>Ecdysozoa</taxon>
        <taxon>Arthropoda</taxon>
        <taxon>Chelicerata</taxon>
        <taxon>Arachnida</taxon>
        <taxon>Acari</taxon>
        <taxon>Acariformes</taxon>
        <taxon>Trombidiformes</taxon>
        <taxon>Prostigmata</taxon>
        <taxon>Anystina</taxon>
        <taxon>Parasitengona</taxon>
        <taxon>Trombidioidea</taxon>
        <taxon>Trombidiidae</taxon>
        <taxon>Dinothrombium</taxon>
    </lineage>
</organism>
<dbReference type="GO" id="GO:0006364">
    <property type="term" value="P:rRNA processing"/>
    <property type="evidence" value="ECO:0007669"/>
    <property type="project" value="UniProtKB-KW"/>
</dbReference>
<dbReference type="Proteomes" id="UP000285301">
    <property type="component" value="Unassembled WGS sequence"/>
</dbReference>
<feature type="domain" description="WD repeat-containing protein 75 second beta-propeller" evidence="9">
    <location>
        <begin position="369"/>
        <end position="681"/>
    </location>
</feature>
<dbReference type="GO" id="GO:0003723">
    <property type="term" value="F:RNA binding"/>
    <property type="evidence" value="ECO:0007669"/>
    <property type="project" value="InterPro"/>
</dbReference>
<dbReference type="SUPFAM" id="SSF50978">
    <property type="entry name" value="WD40 repeat-like"/>
    <property type="match status" value="2"/>
</dbReference>